<dbReference type="Gene3D" id="3.40.50.620">
    <property type="entry name" value="HUPs"/>
    <property type="match status" value="3"/>
</dbReference>
<comment type="caution">
    <text evidence="2">The sequence shown here is derived from an EMBL/GenBank/DDBJ whole genome shotgun (WGS) entry which is preliminary data.</text>
</comment>
<evidence type="ECO:0000313" key="3">
    <source>
        <dbReference type="Proteomes" id="UP000037510"/>
    </source>
</evidence>
<reference evidence="2 3" key="1">
    <citation type="journal article" date="2015" name="Genome Biol. Evol.">
        <title>The genome of winter moth (Operophtera brumata) provides a genomic perspective on sexual dimorphism and phenology.</title>
        <authorList>
            <person name="Derks M.F."/>
            <person name="Smit S."/>
            <person name="Salis L."/>
            <person name="Schijlen E."/>
            <person name="Bossers A."/>
            <person name="Mateman C."/>
            <person name="Pijl A.S."/>
            <person name="de Ridder D."/>
            <person name="Groenen M.A."/>
            <person name="Visser M.E."/>
            <person name="Megens H.J."/>
        </authorList>
    </citation>
    <scope>NUCLEOTIDE SEQUENCE [LARGE SCALE GENOMIC DNA]</scope>
    <source>
        <strain evidence="2">WM2013NL</strain>
        <tissue evidence="2">Head and thorax</tissue>
    </source>
</reference>
<dbReference type="SUPFAM" id="SSF52374">
    <property type="entry name" value="Nucleotidylyl transferase"/>
    <property type="match status" value="1"/>
</dbReference>
<dbReference type="GO" id="GO:0006436">
    <property type="term" value="P:tryptophanyl-tRNA aminoacylation"/>
    <property type="evidence" value="ECO:0007669"/>
    <property type="project" value="TreeGrafter"/>
</dbReference>
<evidence type="ECO:0000313" key="2">
    <source>
        <dbReference type="EMBL" id="KOB66767.1"/>
    </source>
</evidence>
<proteinExistence type="predicted"/>
<protein>
    <recommendedName>
        <fullName evidence="1">Tryptophanyl-tRNA synthetase</fullName>
    </recommendedName>
</protein>
<dbReference type="GO" id="GO:0005737">
    <property type="term" value="C:cytoplasm"/>
    <property type="evidence" value="ECO:0007669"/>
    <property type="project" value="TreeGrafter"/>
</dbReference>
<dbReference type="PANTHER" id="PTHR10055:SF1">
    <property type="entry name" value="TRYPTOPHAN--TRNA LIGASE, CYTOPLASMIC"/>
    <property type="match status" value="1"/>
</dbReference>
<dbReference type="STRING" id="104452.A0A0L7KU33"/>
<dbReference type="EMBL" id="JTDY01005671">
    <property type="protein sequence ID" value="KOB66767.1"/>
    <property type="molecule type" value="Genomic_DNA"/>
</dbReference>
<dbReference type="PANTHER" id="PTHR10055">
    <property type="entry name" value="TRYPTOPHANYL-TRNA SYNTHETASE"/>
    <property type="match status" value="1"/>
</dbReference>
<keyword evidence="3" id="KW-1185">Reference proteome</keyword>
<dbReference type="InterPro" id="IPR014729">
    <property type="entry name" value="Rossmann-like_a/b/a_fold"/>
</dbReference>
<feature type="non-terminal residue" evidence="2">
    <location>
        <position position="1"/>
    </location>
</feature>
<dbReference type="GO" id="GO:0004830">
    <property type="term" value="F:tryptophan-tRNA ligase activity"/>
    <property type="evidence" value="ECO:0007669"/>
    <property type="project" value="TreeGrafter"/>
</dbReference>
<keyword evidence="2" id="KW-0436">Ligase</keyword>
<sequence length="165" mass="19164">HHFLRRGIFFSHRDFHSILNLHEQGKKFYLYTGRGPSSEIIQLTDDEKVLWRDIKIEDARGMAFNNAKDIIAVGFDNMVRIQKCVTFNQVKGIFGFGDSDIIGKITFPSIEAAPAFSTSFPFIFDKKIKLAIDTITPFIVEYQRRRADVTEEVREAFFKIRQIKL</sequence>
<keyword evidence="2" id="KW-0030">Aminoacyl-tRNA synthetase</keyword>
<gene>
    <name evidence="2" type="ORF">OBRU01_20774</name>
</gene>
<accession>A0A0L7KU33</accession>
<dbReference type="AlphaFoldDB" id="A0A0L7KU33"/>
<organism evidence="2 3">
    <name type="scientific">Operophtera brumata</name>
    <name type="common">Winter moth</name>
    <name type="synonym">Phalaena brumata</name>
    <dbReference type="NCBI Taxonomy" id="104452"/>
    <lineage>
        <taxon>Eukaryota</taxon>
        <taxon>Metazoa</taxon>
        <taxon>Ecdysozoa</taxon>
        <taxon>Arthropoda</taxon>
        <taxon>Hexapoda</taxon>
        <taxon>Insecta</taxon>
        <taxon>Pterygota</taxon>
        <taxon>Neoptera</taxon>
        <taxon>Endopterygota</taxon>
        <taxon>Lepidoptera</taxon>
        <taxon>Glossata</taxon>
        <taxon>Ditrysia</taxon>
        <taxon>Geometroidea</taxon>
        <taxon>Geometridae</taxon>
        <taxon>Larentiinae</taxon>
        <taxon>Operophtera</taxon>
    </lineage>
</organism>
<dbReference type="Proteomes" id="UP000037510">
    <property type="component" value="Unassembled WGS sequence"/>
</dbReference>
<evidence type="ECO:0000256" key="1">
    <source>
        <dbReference type="ARBA" id="ARBA00030268"/>
    </source>
</evidence>
<name>A0A0L7KU33_OPEBR</name>
<feature type="non-terminal residue" evidence="2">
    <location>
        <position position="165"/>
    </location>
</feature>